<name>A0AAD4QVF8_9BILA</name>
<sequence length="238" mass="27244">MGQNISLRCVKRHRAKSSRDQNRGNVNISDDTWLEALKFLTCPQWLQKRFVCRQINGIAERNITRLPKMVLDYVGMDYVDENLDKEVLTIKKEKEDGFKEALKSSVDFLKNLEMKKEGEAQQRNLTADGGARSDEEPNLPNNSRSTIFTTDIMGQNISLRCVKRHRAKSSRDQNRGNVNITGYFGRYLAGGSKIPHLSSMVAKTFCLPSNQWNRRAQHYMSAQDGVTLNVVFKELLED</sequence>
<accession>A0AAD4QVF8</accession>
<dbReference type="Proteomes" id="UP001201812">
    <property type="component" value="Unassembled WGS sequence"/>
</dbReference>
<comment type="caution">
    <text evidence="2">The sequence shown here is derived from an EMBL/GenBank/DDBJ whole genome shotgun (WGS) entry which is preliminary data.</text>
</comment>
<evidence type="ECO:0000256" key="1">
    <source>
        <dbReference type="SAM" id="MobiDB-lite"/>
    </source>
</evidence>
<reference evidence="2" key="1">
    <citation type="submission" date="2022-01" db="EMBL/GenBank/DDBJ databases">
        <title>Genome Sequence Resource for Two Populations of Ditylenchus destructor, the Migratory Endoparasitic Phytonematode.</title>
        <authorList>
            <person name="Zhang H."/>
            <person name="Lin R."/>
            <person name="Xie B."/>
        </authorList>
    </citation>
    <scope>NUCLEOTIDE SEQUENCE</scope>
    <source>
        <strain evidence="2">BazhouSP</strain>
    </source>
</reference>
<evidence type="ECO:0000313" key="2">
    <source>
        <dbReference type="EMBL" id="KAI1691906.1"/>
    </source>
</evidence>
<dbReference type="EMBL" id="JAKKPZ010000851">
    <property type="protein sequence ID" value="KAI1691906.1"/>
    <property type="molecule type" value="Genomic_DNA"/>
</dbReference>
<evidence type="ECO:0000313" key="3">
    <source>
        <dbReference type="Proteomes" id="UP001201812"/>
    </source>
</evidence>
<dbReference type="AlphaFoldDB" id="A0AAD4QVF8"/>
<proteinExistence type="predicted"/>
<protein>
    <submittedName>
        <fullName evidence="2">Uncharacterized protein</fullName>
    </submittedName>
</protein>
<organism evidence="2 3">
    <name type="scientific">Ditylenchus destructor</name>
    <dbReference type="NCBI Taxonomy" id="166010"/>
    <lineage>
        <taxon>Eukaryota</taxon>
        <taxon>Metazoa</taxon>
        <taxon>Ecdysozoa</taxon>
        <taxon>Nematoda</taxon>
        <taxon>Chromadorea</taxon>
        <taxon>Rhabditida</taxon>
        <taxon>Tylenchina</taxon>
        <taxon>Tylenchomorpha</taxon>
        <taxon>Sphaerularioidea</taxon>
        <taxon>Anguinidae</taxon>
        <taxon>Anguininae</taxon>
        <taxon>Ditylenchus</taxon>
    </lineage>
</organism>
<gene>
    <name evidence="2" type="ORF">DdX_21571</name>
</gene>
<keyword evidence="3" id="KW-1185">Reference proteome</keyword>
<feature type="region of interest" description="Disordered" evidence="1">
    <location>
        <begin position="123"/>
        <end position="145"/>
    </location>
</feature>